<feature type="domain" description="EF-hand" evidence="8">
    <location>
        <begin position="61"/>
        <end position="96"/>
    </location>
</feature>
<evidence type="ECO:0000256" key="2">
    <source>
        <dbReference type="ARBA" id="ARBA00020786"/>
    </source>
</evidence>
<evidence type="ECO:0000256" key="6">
    <source>
        <dbReference type="ARBA" id="ARBA00022990"/>
    </source>
</evidence>
<keyword evidence="5" id="KW-0106">Calcium</keyword>
<dbReference type="Gene3D" id="1.10.238.10">
    <property type="entry name" value="EF-hand"/>
    <property type="match status" value="1"/>
</dbReference>
<evidence type="ECO:0000256" key="7">
    <source>
        <dbReference type="SAM" id="MobiDB-lite"/>
    </source>
</evidence>
<dbReference type="SMART" id="SM00054">
    <property type="entry name" value="EFh"/>
    <property type="match status" value="2"/>
</dbReference>
<protein>
    <recommendedName>
        <fullName evidence="2">Calmodulin</fullName>
    </recommendedName>
</protein>
<feature type="region of interest" description="Disordered" evidence="7">
    <location>
        <begin position="1"/>
        <end position="22"/>
    </location>
</feature>
<evidence type="ECO:0000256" key="5">
    <source>
        <dbReference type="ARBA" id="ARBA00022837"/>
    </source>
</evidence>
<keyword evidence="3" id="KW-0479">Metal-binding</keyword>
<dbReference type="PANTHER" id="PTHR23048">
    <property type="entry name" value="MYOSIN LIGHT CHAIN 1, 3"/>
    <property type="match status" value="1"/>
</dbReference>
<dbReference type="Pfam" id="PF13499">
    <property type="entry name" value="EF-hand_7"/>
    <property type="match status" value="1"/>
</dbReference>
<dbReference type="GO" id="GO:0016460">
    <property type="term" value="C:myosin II complex"/>
    <property type="evidence" value="ECO:0007669"/>
    <property type="project" value="TreeGrafter"/>
</dbReference>
<dbReference type="InterPro" id="IPR002048">
    <property type="entry name" value="EF_hand_dom"/>
</dbReference>
<feature type="domain" description="EF-hand" evidence="8">
    <location>
        <begin position="25"/>
        <end position="60"/>
    </location>
</feature>
<dbReference type="OrthoDB" id="26525at2759"/>
<dbReference type="PROSITE" id="PS50222">
    <property type="entry name" value="EF_HAND_2"/>
    <property type="match status" value="2"/>
</dbReference>
<sequence length="168" mass="19013">MAMELRRVASSSSDAGRKHPNLSDEDLQEFQEIFNLVDTDRGGSIGTEELARLMDTLGIRTSPEELKLMVSEIDENGNGEIDFEEFVQVMCRKVNTDYTADEVRKAFKVFAGSAPDGCIRVKDLEHALQVYGREKLTAEEAKNLVAQIECVDGFFRYDEYVTMMMSEH</sequence>
<evidence type="ECO:0000256" key="3">
    <source>
        <dbReference type="ARBA" id="ARBA00022723"/>
    </source>
</evidence>
<dbReference type="InterPro" id="IPR050230">
    <property type="entry name" value="CALM/Myosin/TropC-like"/>
</dbReference>
<keyword evidence="6" id="KW-0007">Acetylation</keyword>
<evidence type="ECO:0000313" key="10">
    <source>
        <dbReference type="Proteomes" id="UP000604046"/>
    </source>
</evidence>
<comment type="similarity">
    <text evidence="1">Belongs to the centrin family.</text>
</comment>
<dbReference type="FunFam" id="1.10.238.10:FF:000178">
    <property type="entry name" value="Calmodulin-2 A"/>
    <property type="match status" value="1"/>
</dbReference>
<proteinExistence type="inferred from homology"/>
<evidence type="ECO:0000256" key="1">
    <source>
        <dbReference type="ARBA" id="ARBA00005253"/>
    </source>
</evidence>
<keyword evidence="10" id="KW-1185">Reference proteome</keyword>
<organism evidence="9 10">
    <name type="scientific">Symbiodinium natans</name>
    <dbReference type="NCBI Taxonomy" id="878477"/>
    <lineage>
        <taxon>Eukaryota</taxon>
        <taxon>Sar</taxon>
        <taxon>Alveolata</taxon>
        <taxon>Dinophyceae</taxon>
        <taxon>Suessiales</taxon>
        <taxon>Symbiodiniaceae</taxon>
        <taxon>Symbiodinium</taxon>
    </lineage>
</organism>
<name>A0A812KZT1_9DINO</name>
<dbReference type="CDD" id="cd00051">
    <property type="entry name" value="EFh"/>
    <property type="match status" value="1"/>
</dbReference>
<dbReference type="InterPro" id="IPR018247">
    <property type="entry name" value="EF_Hand_1_Ca_BS"/>
</dbReference>
<dbReference type="PANTHER" id="PTHR23048:SF0">
    <property type="entry name" value="CALMODULIN LIKE 3"/>
    <property type="match status" value="1"/>
</dbReference>
<evidence type="ECO:0000256" key="4">
    <source>
        <dbReference type="ARBA" id="ARBA00022737"/>
    </source>
</evidence>
<dbReference type="EMBL" id="CAJNDS010000852">
    <property type="protein sequence ID" value="CAE7237547.1"/>
    <property type="molecule type" value="Genomic_DNA"/>
</dbReference>
<dbReference type="GO" id="GO:0005509">
    <property type="term" value="F:calcium ion binding"/>
    <property type="evidence" value="ECO:0007669"/>
    <property type="project" value="InterPro"/>
</dbReference>
<reference evidence="9" key="1">
    <citation type="submission" date="2021-02" db="EMBL/GenBank/DDBJ databases">
        <authorList>
            <person name="Dougan E. K."/>
            <person name="Rhodes N."/>
            <person name="Thang M."/>
            <person name="Chan C."/>
        </authorList>
    </citation>
    <scope>NUCLEOTIDE SEQUENCE</scope>
</reference>
<dbReference type="AlphaFoldDB" id="A0A812KZT1"/>
<evidence type="ECO:0000313" key="9">
    <source>
        <dbReference type="EMBL" id="CAE7237547.1"/>
    </source>
</evidence>
<dbReference type="PROSITE" id="PS00018">
    <property type="entry name" value="EF_HAND_1"/>
    <property type="match status" value="2"/>
</dbReference>
<accession>A0A812KZT1</accession>
<gene>
    <name evidence="9" type="primary">calA</name>
    <name evidence="9" type="ORF">SNAT2548_LOCUS10342</name>
</gene>
<keyword evidence="4" id="KW-0677">Repeat</keyword>
<dbReference type="InterPro" id="IPR011992">
    <property type="entry name" value="EF-hand-dom_pair"/>
</dbReference>
<dbReference type="Proteomes" id="UP000604046">
    <property type="component" value="Unassembled WGS sequence"/>
</dbReference>
<evidence type="ECO:0000259" key="8">
    <source>
        <dbReference type="PROSITE" id="PS50222"/>
    </source>
</evidence>
<comment type="caution">
    <text evidence="9">The sequence shown here is derived from an EMBL/GenBank/DDBJ whole genome shotgun (WGS) entry which is preliminary data.</text>
</comment>
<dbReference type="SUPFAM" id="SSF47473">
    <property type="entry name" value="EF-hand"/>
    <property type="match status" value="1"/>
</dbReference>